<organism evidence="2 3">
    <name type="scientific">Pocillopora meandrina</name>
    <dbReference type="NCBI Taxonomy" id="46732"/>
    <lineage>
        <taxon>Eukaryota</taxon>
        <taxon>Metazoa</taxon>
        <taxon>Cnidaria</taxon>
        <taxon>Anthozoa</taxon>
        <taxon>Hexacorallia</taxon>
        <taxon>Scleractinia</taxon>
        <taxon>Astrocoeniina</taxon>
        <taxon>Pocilloporidae</taxon>
        <taxon>Pocillopora</taxon>
    </lineage>
</organism>
<comment type="caution">
    <text evidence="2">The sequence shown here is derived from an EMBL/GenBank/DDBJ whole genome shotgun (WGS) entry which is preliminary data.</text>
</comment>
<dbReference type="Proteomes" id="UP001159428">
    <property type="component" value="Unassembled WGS sequence"/>
</dbReference>
<reference evidence="2 3" key="1">
    <citation type="submission" date="2022-05" db="EMBL/GenBank/DDBJ databases">
        <authorList>
            <consortium name="Genoscope - CEA"/>
            <person name="William W."/>
        </authorList>
    </citation>
    <scope>NUCLEOTIDE SEQUENCE [LARGE SCALE GENOMIC DNA]</scope>
</reference>
<accession>A0AAU9Y064</accession>
<keyword evidence="3" id="KW-1185">Reference proteome</keyword>
<gene>
    <name evidence="2" type="ORF">PMEA_00035495</name>
</gene>
<sequence>MFMIVSTYSFSSLDPFKAKDKSAKGPILHNPGNLDLDGPANASTSEGPRNLIIPIEMLPSNRQTPQKDDTENGKSEPSSPLYFTMEKRPRNSSSGVARYQPERSKLPYRNVRGELVRPDTLSRTSQDSHDIKPETLPNQSKPVGSQTHSRESSDASYITYVV</sequence>
<feature type="compositionally biased region" description="Polar residues" evidence="1">
    <location>
        <begin position="136"/>
        <end position="147"/>
    </location>
</feature>
<protein>
    <submittedName>
        <fullName evidence="2">Uncharacterized protein</fullName>
    </submittedName>
</protein>
<name>A0AAU9Y064_9CNID</name>
<evidence type="ECO:0000256" key="1">
    <source>
        <dbReference type="SAM" id="MobiDB-lite"/>
    </source>
</evidence>
<dbReference type="AlphaFoldDB" id="A0AAU9Y064"/>
<evidence type="ECO:0000313" key="3">
    <source>
        <dbReference type="Proteomes" id="UP001159428"/>
    </source>
</evidence>
<evidence type="ECO:0000313" key="2">
    <source>
        <dbReference type="EMBL" id="CAH3163238.1"/>
    </source>
</evidence>
<feature type="region of interest" description="Disordered" evidence="1">
    <location>
        <begin position="29"/>
        <end position="162"/>
    </location>
</feature>
<feature type="compositionally biased region" description="Basic and acidic residues" evidence="1">
    <location>
        <begin position="65"/>
        <end position="74"/>
    </location>
</feature>
<feature type="compositionally biased region" description="Basic and acidic residues" evidence="1">
    <location>
        <begin position="100"/>
        <end position="117"/>
    </location>
</feature>
<dbReference type="EMBL" id="CALNXJ010000091">
    <property type="protein sequence ID" value="CAH3163238.1"/>
    <property type="molecule type" value="Genomic_DNA"/>
</dbReference>
<proteinExistence type="predicted"/>